<dbReference type="CDD" id="cd02570">
    <property type="entry name" value="PseudoU_synth_EcTruA"/>
    <property type="match status" value="1"/>
</dbReference>
<evidence type="ECO:0000256" key="3">
    <source>
        <dbReference type="ARBA" id="ARBA00023235"/>
    </source>
</evidence>
<evidence type="ECO:0000256" key="5">
    <source>
        <dbReference type="PIRSR" id="PIRSR001430-1"/>
    </source>
</evidence>
<keyword evidence="10" id="KW-1185">Reference proteome</keyword>
<dbReference type="InterPro" id="IPR001406">
    <property type="entry name" value="PsdUridine_synth_TruA"/>
</dbReference>
<dbReference type="EC" id="5.4.99.12" evidence="4"/>
<feature type="binding site" evidence="4 6">
    <location>
        <position position="91"/>
    </location>
    <ligand>
        <name>substrate</name>
    </ligand>
</feature>
<evidence type="ECO:0000256" key="6">
    <source>
        <dbReference type="PIRSR" id="PIRSR001430-2"/>
    </source>
</evidence>
<dbReference type="GO" id="GO:0003723">
    <property type="term" value="F:RNA binding"/>
    <property type="evidence" value="ECO:0007669"/>
    <property type="project" value="InterPro"/>
</dbReference>
<dbReference type="InterPro" id="IPR020103">
    <property type="entry name" value="PsdUridine_synth_cat_dom_sf"/>
</dbReference>
<dbReference type="PANTHER" id="PTHR11142:SF0">
    <property type="entry name" value="TRNA PSEUDOURIDINE SYNTHASE-LIKE 1"/>
    <property type="match status" value="1"/>
</dbReference>
<dbReference type="Proteomes" id="UP000191931">
    <property type="component" value="Unassembled WGS sequence"/>
</dbReference>
<evidence type="ECO:0000313" key="10">
    <source>
        <dbReference type="Proteomes" id="UP000191931"/>
    </source>
</evidence>
<feature type="domain" description="Pseudouridine synthase I TruA alpha/beta" evidence="8">
    <location>
        <begin position="2"/>
        <end position="85"/>
    </location>
</feature>
<feature type="active site" description="Nucleophile" evidence="4 5">
    <location>
        <position position="33"/>
    </location>
</feature>
<accession>A0A1W1HDP1</accession>
<gene>
    <name evidence="4 9" type="primary">truA</name>
    <name evidence="9" type="ORF">MTBBW1_2320005</name>
</gene>
<dbReference type="Gene3D" id="3.30.70.580">
    <property type="entry name" value="Pseudouridine synthase I, catalytic domain, N-terminal subdomain"/>
    <property type="match status" value="1"/>
</dbReference>
<dbReference type="SUPFAM" id="SSF55120">
    <property type="entry name" value="Pseudouridine synthase"/>
    <property type="match status" value="1"/>
</dbReference>
<evidence type="ECO:0000259" key="8">
    <source>
        <dbReference type="Pfam" id="PF01416"/>
    </source>
</evidence>
<evidence type="ECO:0000256" key="1">
    <source>
        <dbReference type="ARBA" id="ARBA00009375"/>
    </source>
</evidence>
<dbReference type="InterPro" id="IPR020097">
    <property type="entry name" value="PsdUridine_synth_TruA_a/b_dom"/>
</dbReference>
<dbReference type="Pfam" id="PF01416">
    <property type="entry name" value="PseudoU_synth_1"/>
    <property type="match status" value="2"/>
</dbReference>
<dbReference type="PIRSF" id="PIRSF001430">
    <property type="entry name" value="tRNA_psdUrid_synth"/>
    <property type="match status" value="1"/>
</dbReference>
<proteinExistence type="inferred from homology"/>
<evidence type="ECO:0000256" key="2">
    <source>
        <dbReference type="ARBA" id="ARBA00022694"/>
    </source>
</evidence>
<dbReference type="HAMAP" id="MF_00171">
    <property type="entry name" value="TruA"/>
    <property type="match status" value="1"/>
</dbReference>
<sequence length="244" mass="27230">MQSDRSTVQGELEKVLSLILNQPVNIIGSGRTDAGVHAIGQVANIKADTRISSNTLQKAVNSLIKTPIVVRNCEEVPMDFHARYNAQFKEYHYHIFNCELPKAIGRNYEWHIRRPLNIAIMNQCCKMLLGEHDFKSFEGAGSPRAHTVRTIFHASVEEVSISSTQAANFHLSGTEHKRGRFIIIKLKGNGFLRFMVRNITGTLVMAGLDQISPHTFKEILQAKDRNVAGATAPPHGLCLVKVDY</sequence>
<dbReference type="STRING" id="1246637.MTBBW1_2320005"/>
<feature type="domain" description="Pseudouridine synthase I TruA alpha/beta" evidence="8">
    <location>
        <begin position="125"/>
        <end position="244"/>
    </location>
</feature>
<protein>
    <recommendedName>
        <fullName evidence="4">tRNA pseudouridine synthase A</fullName>
        <ecNumber evidence="4">5.4.99.12</ecNumber>
    </recommendedName>
    <alternativeName>
        <fullName evidence="4">tRNA pseudouridine(38-40) synthase</fullName>
    </alternativeName>
    <alternativeName>
        <fullName evidence="4">tRNA pseudouridylate synthase I</fullName>
    </alternativeName>
    <alternativeName>
        <fullName evidence="4">tRNA-uridine isomerase I</fullName>
    </alternativeName>
</protein>
<dbReference type="Gene3D" id="3.30.70.660">
    <property type="entry name" value="Pseudouridine synthase I, catalytic domain, C-terminal subdomain"/>
    <property type="match status" value="1"/>
</dbReference>
<evidence type="ECO:0000256" key="7">
    <source>
        <dbReference type="RuleBase" id="RU003792"/>
    </source>
</evidence>
<dbReference type="RefSeq" id="WP_245809552.1">
    <property type="nucleotide sequence ID" value="NZ_LT828562.1"/>
</dbReference>
<dbReference type="NCBIfam" id="TIGR00071">
    <property type="entry name" value="hisT_truA"/>
    <property type="match status" value="1"/>
</dbReference>
<evidence type="ECO:0000256" key="4">
    <source>
        <dbReference type="HAMAP-Rule" id="MF_00171"/>
    </source>
</evidence>
<comment type="caution">
    <text evidence="4">Lacks conserved residue(s) required for the propagation of feature annotation.</text>
</comment>
<dbReference type="GO" id="GO:0031119">
    <property type="term" value="P:tRNA pseudouridine synthesis"/>
    <property type="evidence" value="ECO:0007669"/>
    <property type="project" value="UniProtKB-UniRule"/>
</dbReference>
<comment type="function">
    <text evidence="4">Formation of pseudouridine at positions 38, 39 and 40 in the anticodon stem and loop of transfer RNAs.</text>
</comment>
<reference evidence="9 10" key="1">
    <citation type="submission" date="2017-03" db="EMBL/GenBank/DDBJ databases">
        <authorList>
            <person name="Afonso C.L."/>
            <person name="Miller P.J."/>
            <person name="Scott M.A."/>
            <person name="Spackman E."/>
            <person name="Goraichik I."/>
            <person name="Dimitrov K.M."/>
            <person name="Suarez D.L."/>
            <person name="Swayne D.E."/>
        </authorList>
    </citation>
    <scope>NUCLEOTIDE SEQUENCE [LARGE SCALE GENOMIC DNA]</scope>
    <source>
        <strain evidence="9">PRJEB14757</strain>
    </source>
</reference>
<dbReference type="AlphaFoldDB" id="A0A1W1HDP1"/>
<name>A0A1W1HDP1_9BACT</name>
<keyword evidence="2 4" id="KW-0819">tRNA processing</keyword>
<organism evidence="9 10">
    <name type="scientific">Desulfamplus magnetovallimortis</name>
    <dbReference type="NCBI Taxonomy" id="1246637"/>
    <lineage>
        <taxon>Bacteria</taxon>
        <taxon>Pseudomonadati</taxon>
        <taxon>Thermodesulfobacteriota</taxon>
        <taxon>Desulfobacteria</taxon>
        <taxon>Desulfobacterales</taxon>
        <taxon>Desulfobacteraceae</taxon>
        <taxon>Desulfamplus</taxon>
    </lineage>
</organism>
<dbReference type="GO" id="GO:0160147">
    <property type="term" value="F:tRNA pseudouridine(38-40) synthase activity"/>
    <property type="evidence" value="ECO:0007669"/>
    <property type="project" value="UniProtKB-EC"/>
</dbReference>
<dbReference type="EMBL" id="FWEV01000149">
    <property type="protein sequence ID" value="SLM30589.1"/>
    <property type="molecule type" value="Genomic_DNA"/>
</dbReference>
<dbReference type="InterPro" id="IPR020095">
    <property type="entry name" value="PsdUridine_synth_TruA_C"/>
</dbReference>
<comment type="similarity">
    <text evidence="1 4 7">Belongs to the tRNA pseudouridine synthase TruA family.</text>
</comment>
<dbReference type="PANTHER" id="PTHR11142">
    <property type="entry name" value="PSEUDOURIDYLATE SYNTHASE"/>
    <property type="match status" value="1"/>
</dbReference>
<keyword evidence="3 4" id="KW-0413">Isomerase</keyword>
<comment type="subunit">
    <text evidence="4">Homodimer.</text>
</comment>
<evidence type="ECO:0000313" key="9">
    <source>
        <dbReference type="EMBL" id="SLM30589.1"/>
    </source>
</evidence>
<dbReference type="InterPro" id="IPR020094">
    <property type="entry name" value="TruA/RsuA/RluB/E/F_N"/>
</dbReference>
<comment type="catalytic activity">
    <reaction evidence="4 7">
        <text>uridine(38/39/40) in tRNA = pseudouridine(38/39/40) in tRNA</text>
        <dbReference type="Rhea" id="RHEA:22376"/>
        <dbReference type="Rhea" id="RHEA-COMP:10085"/>
        <dbReference type="Rhea" id="RHEA-COMP:10087"/>
        <dbReference type="ChEBI" id="CHEBI:65314"/>
        <dbReference type="ChEBI" id="CHEBI:65315"/>
        <dbReference type="EC" id="5.4.99.12"/>
    </reaction>
</comment>